<dbReference type="AlphaFoldDB" id="A0A3L8SJR5"/>
<sequence>MVVLGSVQLSPGKATVERSRSSRREGLHPLPQPLCPAGTEFRGLQPRAPNDVIAFPAALTSLTARVWCGEEKENTGFPAPQPPDRAADAGRIPALREHVEVRRGGAGIAEKSGGK</sequence>
<evidence type="ECO:0000256" key="1">
    <source>
        <dbReference type="SAM" id="MobiDB-lite"/>
    </source>
</evidence>
<proteinExistence type="predicted"/>
<organism evidence="2 3">
    <name type="scientific">Chloebia gouldiae</name>
    <name type="common">Gouldian finch</name>
    <name type="synonym">Erythrura gouldiae</name>
    <dbReference type="NCBI Taxonomy" id="44316"/>
    <lineage>
        <taxon>Eukaryota</taxon>
        <taxon>Metazoa</taxon>
        <taxon>Chordata</taxon>
        <taxon>Craniata</taxon>
        <taxon>Vertebrata</taxon>
        <taxon>Euteleostomi</taxon>
        <taxon>Archelosauria</taxon>
        <taxon>Archosauria</taxon>
        <taxon>Dinosauria</taxon>
        <taxon>Saurischia</taxon>
        <taxon>Theropoda</taxon>
        <taxon>Coelurosauria</taxon>
        <taxon>Aves</taxon>
        <taxon>Neognathae</taxon>
        <taxon>Neoaves</taxon>
        <taxon>Telluraves</taxon>
        <taxon>Australaves</taxon>
        <taxon>Passeriformes</taxon>
        <taxon>Passeroidea</taxon>
        <taxon>Passeridae</taxon>
        <taxon>Chloebia</taxon>
    </lineage>
</organism>
<gene>
    <name evidence="2" type="ORF">DV515_00007210</name>
</gene>
<name>A0A3L8SJR5_CHLGU</name>
<protein>
    <submittedName>
        <fullName evidence="2">Uncharacterized protein</fullName>
    </submittedName>
</protein>
<dbReference type="EMBL" id="QUSF01000018">
    <property type="protein sequence ID" value="RLW02443.1"/>
    <property type="molecule type" value="Genomic_DNA"/>
</dbReference>
<feature type="compositionally biased region" description="Basic and acidic residues" evidence="1">
    <location>
        <begin position="15"/>
        <end position="27"/>
    </location>
</feature>
<accession>A0A3L8SJR5</accession>
<comment type="caution">
    <text evidence="2">The sequence shown here is derived from an EMBL/GenBank/DDBJ whole genome shotgun (WGS) entry which is preliminary data.</text>
</comment>
<feature type="region of interest" description="Disordered" evidence="1">
    <location>
        <begin position="1"/>
        <end position="33"/>
    </location>
</feature>
<dbReference type="Proteomes" id="UP000276834">
    <property type="component" value="Unassembled WGS sequence"/>
</dbReference>
<evidence type="ECO:0000313" key="2">
    <source>
        <dbReference type="EMBL" id="RLW02443.1"/>
    </source>
</evidence>
<keyword evidence="3" id="KW-1185">Reference proteome</keyword>
<evidence type="ECO:0000313" key="3">
    <source>
        <dbReference type="Proteomes" id="UP000276834"/>
    </source>
</evidence>
<reference evidence="2 3" key="1">
    <citation type="journal article" date="2018" name="Proc. R. Soc. B">
        <title>A non-coding region near Follistatin controls head colour polymorphism in the Gouldian finch.</title>
        <authorList>
            <person name="Toomey M.B."/>
            <person name="Marques C.I."/>
            <person name="Andrade P."/>
            <person name="Araujo P.M."/>
            <person name="Sabatino S."/>
            <person name="Gazda M.A."/>
            <person name="Afonso S."/>
            <person name="Lopes R.J."/>
            <person name="Corbo J.C."/>
            <person name="Carneiro M."/>
        </authorList>
    </citation>
    <scope>NUCLEOTIDE SEQUENCE [LARGE SCALE GENOMIC DNA]</scope>
    <source>
        <strain evidence="2">Red01</strain>
        <tissue evidence="2">Muscle</tissue>
    </source>
</reference>